<dbReference type="CDD" id="cd06587">
    <property type="entry name" value="VOC"/>
    <property type="match status" value="1"/>
</dbReference>
<dbReference type="EMBL" id="WMBE01000003">
    <property type="protein sequence ID" value="MDG0867676.1"/>
    <property type="molecule type" value="Genomic_DNA"/>
</dbReference>
<dbReference type="InterPro" id="IPR018146">
    <property type="entry name" value="Glyoxalase_1_CS"/>
</dbReference>
<dbReference type="Gene3D" id="3.10.180.10">
    <property type="entry name" value="2,3-Dihydroxybiphenyl 1,2-Dioxygenase, domain 1"/>
    <property type="match status" value="1"/>
</dbReference>
<reference evidence="5 6" key="1">
    <citation type="submission" date="2019-11" db="EMBL/GenBank/DDBJ databases">
        <authorList>
            <person name="Cho J.-C."/>
        </authorList>
    </citation>
    <scope>NUCLEOTIDE SEQUENCE [LARGE SCALE GENOMIC DNA]</scope>
    <source>
        <strain evidence="4 5">JH1073</strain>
        <strain evidence="3 6">JH702</strain>
    </source>
</reference>
<dbReference type="GO" id="GO:0004493">
    <property type="term" value="F:methylmalonyl-CoA epimerase activity"/>
    <property type="evidence" value="ECO:0007669"/>
    <property type="project" value="TreeGrafter"/>
</dbReference>
<dbReference type="GO" id="GO:0046491">
    <property type="term" value="P:L-methylmalonyl-CoA metabolic process"/>
    <property type="evidence" value="ECO:0007669"/>
    <property type="project" value="TreeGrafter"/>
</dbReference>
<evidence type="ECO:0000313" key="3">
    <source>
        <dbReference type="EMBL" id="MDG0867676.1"/>
    </source>
</evidence>
<dbReference type="InterPro" id="IPR004360">
    <property type="entry name" value="Glyas_Fos-R_dOase_dom"/>
</dbReference>
<evidence type="ECO:0000313" key="5">
    <source>
        <dbReference type="Proteomes" id="UP001219901"/>
    </source>
</evidence>
<evidence type="ECO:0000313" key="4">
    <source>
        <dbReference type="EMBL" id="WFG39956.1"/>
    </source>
</evidence>
<dbReference type="RefSeq" id="WP_342826267.1">
    <property type="nucleotide sequence ID" value="NZ_CP046146.1"/>
</dbReference>
<name>A0AAJ5ZH89_9CHLR</name>
<evidence type="ECO:0000259" key="2">
    <source>
        <dbReference type="PROSITE" id="PS51819"/>
    </source>
</evidence>
<dbReference type="Pfam" id="PF00903">
    <property type="entry name" value="Glyoxalase"/>
    <property type="match status" value="1"/>
</dbReference>
<dbReference type="InterPro" id="IPR029068">
    <property type="entry name" value="Glyas_Bleomycin-R_OHBP_Dase"/>
</dbReference>
<dbReference type="SUPFAM" id="SSF54593">
    <property type="entry name" value="Glyoxalase/Bleomycin resistance protein/Dihydroxybiphenyl dioxygenase"/>
    <property type="match status" value="1"/>
</dbReference>
<gene>
    <name evidence="3" type="ORF">GKO46_11420</name>
    <name evidence="4" type="ORF">GKO48_10115</name>
</gene>
<dbReference type="AlphaFoldDB" id="A0AAJ5ZH89"/>
<dbReference type="PANTHER" id="PTHR43048:SF3">
    <property type="entry name" value="METHYLMALONYL-COA EPIMERASE, MITOCHONDRIAL"/>
    <property type="match status" value="1"/>
</dbReference>
<keyword evidence="5" id="KW-1185">Reference proteome</keyword>
<dbReference type="PROSITE" id="PS00934">
    <property type="entry name" value="GLYOXALASE_I_1"/>
    <property type="match status" value="1"/>
</dbReference>
<dbReference type="PANTHER" id="PTHR43048">
    <property type="entry name" value="METHYLMALONYL-COA EPIMERASE"/>
    <property type="match status" value="1"/>
</dbReference>
<dbReference type="GO" id="GO:0004462">
    <property type="term" value="F:lactoylglutathione lyase activity"/>
    <property type="evidence" value="ECO:0007669"/>
    <property type="project" value="InterPro"/>
</dbReference>
<dbReference type="EMBL" id="CP046147">
    <property type="protein sequence ID" value="WFG39956.1"/>
    <property type="molecule type" value="Genomic_DNA"/>
</dbReference>
<evidence type="ECO:0000256" key="1">
    <source>
        <dbReference type="ARBA" id="ARBA00022723"/>
    </source>
</evidence>
<protein>
    <recommendedName>
        <fullName evidence="2">VOC domain-containing protein</fullName>
    </recommendedName>
</protein>
<feature type="domain" description="VOC" evidence="2">
    <location>
        <begin position="8"/>
        <end position="121"/>
    </location>
</feature>
<organism evidence="4 5">
    <name type="scientific">Candidatus Lucifugimonas marina</name>
    <dbReference type="NCBI Taxonomy" id="3038979"/>
    <lineage>
        <taxon>Bacteria</taxon>
        <taxon>Bacillati</taxon>
        <taxon>Chloroflexota</taxon>
        <taxon>Dehalococcoidia</taxon>
        <taxon>SAR202 cluster</taxon>
        <taxon>Candidatus Lucifugimonadales</taxon>
        <taxon>Candidatus Lucifugimonadaceae</taxon>
        <taxon>Candidatus Lucifugimonas</taxon>
    </lineage>
</organism>
<keyword evidence="1" id="KW-0479">Metal-binding</keyword>
<reference evidence="5" key="3">
    <citation type="submission" date="2023-06" db="EMBL/GenBank/DDBJ databases">
        <title>Pangenomics reveal diversification of enzyme families and niche specialization in globally abundant SAR202 bacteria.</title>
        <authorList>
            <person name="Saw J.H.W."/>
        </authorList>
    </citation>
    <scope>NUCLEOTIDE SEQUENCE [LARGE SCALE GENOMIC DNA]</scope>
    <source>
        <strain evidence="5">JH1073</strain>
    </source>
</reference>
<sequence length="126" mass="13638">MSKAGLGQIGQVALHVSDIERSTNFYGDTLGMTKIFDAPNIAFFDNGGIRLMLSAGEGEPSGESSVIYYKVADIDESYSDLSESGVEFQDSPHVIHASDDYELKMAFFKDPDGNQLAIMSETGELS</sequence>
<proteinExistence type="predicted"/>
<dbReference type="GO" id="GO:0046872">
    <property type="term" value="F:metal ion binding"/>
    <property type="evidence" value="ECO:0007669"/>
    <property type="project" value="UniProtKB-KW"/>
</dbReference>
<dbReference type="Proteomes" id="UP001219901">
    <property type="component" value="Chromosome"/>
</dbReference>
<dbReference type="Proteomes" id="UP001321249">
    <property type="component" value="Unassembled WGS sequence"/>
</dbReference>
<dbReference type="InterPro" id="IPR051785">
    <property type="entry name" value="MMCE/EMCE_epimerase"/>
</dbReference>
<dbReference type="PROSITE" id="PS51819">
    <property type="entry name" value="VOC"/>
    <property type="match status" value="1"/>
</dbReference>
<reference evidence="4" key="2">
    <citation type="journal article" date="2023" name="Nat. Commun.">
        <title>Cultivation of marine bacteria of the SAR202 clade.</title>
        <authorList>
            <person name="Lim Y."/>
            <person name="Seo J.H."/>
            <person name="Giovannoni S.J."/>
            <person name="Kang I."/>
            <person name="Cho J.C."/>
        </authorList>
    </citation>
    <scope>NUCLEOTIDE SEQUENCE</scope>
    <source>
        <strain evidence="4">JH1073</strain>
    </source>
</reference>
<dbReference type="InterPro" id="IPR037523">
    <property type="entry name" value="VOC_core"/>
</dbReference>
<evidence type="ECO:0000313" key="6">
    <source>
        <dbReference type="Proteomes" id="UP001321249"/>
    </source>
</evidence>
<accession>A0AAJ5ZH89</accession>